<proteinExistence type="predicted"/>
<accession>A0A433ADK8</accession>
<dbReference type="AlphaFoldDB" id="A0A433ADK8"/>
<dbReference type="EMBL" id="RBNI01017668">
    <property type="protein sequence ID" value="RUP00769.1"/>
    <property type="molecule type" value="Genomic_DNA"/>
</dbReference>
<organism evidence="1 2">
    <name type="scientific">Jimgerdemannia flammicorona</name>
    <dbReference type="NCBI Taxonomy" id="994334"/>
    <lineage>
        <taxon>Eukaryota</taxon>
        <taxon>Fungi</taxon>
        <taxon>Fungi incertae sedis</taxon>
        <taxon>Mucoromycota</taxon>
        <taxon>Mucoromycotina</taxon>
        <taxon>Endogonomycetes</taxon>
        <taxon>Endogonales</taxon>
        <taxon>Endogonaceae</taxon>
        <taxon>Jimgerdemannia</taxon>
    </lineage>
</organism>
<evidence type="ECO:0000313" key="2">
    <source>
        <dbReference type="Proteomes" id="UP000268093"/>
    </source>
</evidence>
<comment type="caution">
    <text evidence="1">The sequence shown here is derived from an EMBL/GenBank/DDBJ whole genome shotgun (WGS) entry which is preliminary data.</text>
</comment>
<gene>
    <name evidence="1" type="ORF">BC936DRAFT_140707</name>
</gene>
<keyword evidence="2" id="KW-1185">Reference proteome</keyword>
<evidence type="ECO:0000313" key="1">
    <source>
        <dbReference type="EMBL" id="RUP00769.1"/>
    </source>
</evidence>
<reference evidence="1 2" key="1">
    <citation type="journal article" date="2018" name="New Phytol.">
        <title>Phylogenomics of Endogonaceae and evolution of mycorrhizas within Mucoromycota.</title>
        <authorList>
            <person name="Chang Y."/>
            <person name="Desiro A."/>
            <person name="Na H."/>
            <person name="Sandor L."/>
            <person name="Lipzen A."/>
            <person name="Clum A."/>
            <person name="Barry K."/>
            <person name="Grigoriev I.V."/>
            <person name="Martin F.M."/>
            <person name="Stajich J.E."/>
            <person name="Smith M.E."/>
            <person name="Bonito G."/>
            <person name="Spatafora J.W."/>
        </authorList>
    </citation>
    <scope>NUCLEOTIDE SEQUENCE [LARGE SCALE GENOMIC DNA]</scope>
    <source>
        <strain evidence="1 2">GMNB39</strain>
    </source>
</reference>
<name>A0A433ADK8_9FUNG</name>
<sequence length="85" mass="8614">MVRLLTAKAVTRLPPVAVVAAVVVEGEGAVAAVVAVALAPAVARPPVVGVKAVNPANPPRPPCLSPICRSLPTMRASRLCSRNTT</sequence>
<protein>
    <submittedName>
        <fullName evidence="1">Uncharacterized protein</fullName>
    </submittedName>
</protein>
<dbReference type="Proteomes" id="UP000268093">
    <property type="component" value="Unassembled WGS sequence"/>
</dbReference>